<keyword evidence="6" id="KW-1185">Reference proteome</keyword>
<feature type="region of interest" description="Disordered" evidence="3">
    <location>
        <begin position="324"/>
        <end position="356"/>
    </location>
</feature>
<feature type="region of interest" description="Disordered" evidence="3">
    <location>
        <begin position="410"/>
        <end position="471"/>
    </location>
</feature>
<evidence type="ECO:0000313" key="6">
    <source>
        <dbReference type="Proteomes" id="UP000318571"/>
    </source>
</evidence>
<feature type="region of interest" description="Disordered" evidence="3">
    <location>
        <begin position="214"/>
        <end position="268"/>
    </location>
</feature>
<feature type="domain" description="CCDC92/74 N-terminal" evidence="4">
    <location>
        <begin position="89"/>
        <end position="139"/>
    </location>
</feature>
<evidence type="ECO:0000256" key="2">
    <source>
        <dbReference type="SAM" id="Coils"/>
    </source>
</evidence>
<keyword evidence="1 2" id="KW-0175">Coiled coil</keyword>
<feature type="compositionally biased region" description="Basic and acidic residues" evidence="3">
    <location>
        <begin position="417"/>
        <end position="433"/>
    </location>
</feature>
<evidence type="ECO:0000259" key="4">
    <source>
        <dbReference type="Pfam" id="PF14916"/>
    </source>
</evidence>
<evidence type="ECO:0000313" key="5">
    <source>
        <dbReference type="EMBL" id="TRY70045.1"/>
    </source>
</evidence>
<dbReference type="PANTHER" id="PTHR14882">
    <property type="entry name" value="COILED-COIL DOMAIN-CONTAINING 74A"/>
    <property type="match status" value="1"/>
</dbReference>
<dbReference type="PANTHER" id="PTHR14882:SF1">
    <property type="entry name" value="CCDC92 DOMAIN-CONTAINING PROTEIN"/>
    <property type="match status" value="1"/>
</dbReference>
<proteinExistence type="predicted"/>
<reference evidence="5 6" key="1">
    <citation type="journal article" date="2018" name="Nat. Ecol. Evol.">
        <title>Genomic signatures of mitonuclear coevolution across populations of Tigriopus californicus.</title>
        <authorList>
            <person name="Barreto F.S."/>
            <person name="Watson E.T."/>
            <person name="Lima T.G."/>
            <person name="Willett C.S."/>
            <person name="Edmands S."/>
            <person name="Li W."/>
            <person name="Burton R.S."/>
        </authorList>
    </citation>
    <scope>NUCLEOTIDE SEQUENCE [LARGE SCALE GENOMIC DNA]</scope>
    <source>
        <strain evidence="5 6">San Diego</strain>
    </source>
</reference>
<organism evidence="5 6">
    <name type="scientific">Tigriopus californicus</name>
    <name type="common">Marine copepod</name>
    <dbReference type="NCBI Taxonomy" id="6832"/>
    <lineage>
        <taxon>Eukaryota</taxon>
        <taxon>Metazoa</taxon>
        <taxon>Ecdysozoa</taxon>
        <taxon>Arthropoda</taxon>
        <taxon>Crustacea</taxon>
        <taxon>Multicrustacea</taxon>
        <taxon>Hexanauplia</taxon>
        <taxon>Copepoda</taxon>
        <taxon>Harpacticoida</taxon>
        <taxon>Harpacticidae</taxon>
        <taxon>Tigriopus</taxon>
    </lineage>
</organism>
<sequence length="471" mass="53500">MMRTDDIALFDLKIWDEPYSPMDGPHHASYHTEKIPDIRKSTVLRDEEELSTVSLVASHLSTNQIVVSKDGAHKSQASSDELKEEHGEKLEKQIIFLKQEHQNMLRALQIEVDLLKQKNKDLHFHIVMQNLSSKLSESCEELKDVRVVQGSSHHMENLEGKIKALSVELHEVQSRNLYLSSIIEEQKQKLLEFETKTTPSTLIHSPISTAFRTSARWTKNSDHENGPGTEEVVSGDDDDLEEDEELEEHEDLSLSLPSTPTIPTPSPPQEYLQKLREANMLIESLKNENQVQRREILEIKSTIDKGTKLRFKGCNHPTRLLSRAQRQPKMDHASAMSSIRPAQGTWGPTSSANLPRRGSRTQIKDVLPPLDNAEKPSKRNAIYLPSELPPVSTNGGNYHHSHSQFPLNLVSFPDSQNTRDHHDTCPSDHLDTARKKRDFPSLRSKSVTRALNTNDLPRRNSTNKKALRNVK</sequence>
<dbReference type="EMBL" id="VCGU01000009">
    <property type="protein sequence ID" value="TRY70045.1"/>
    <property type="molecule type" value="Genomic_DNA"/>
</dbReference>
<accession>A0A553NX81</accession>
<feature type="compositionally biased region" description="Basic residues" evidence="3">
    <location>
        <begin position="461"/>
        <end position="471"/>
    </location>
</feature>
<dbReference type="InterPro" id="IPR039496">
    <property type="entry name" value="CCDC92/74_N"/>
</dbReference>
<evidence type="ECO:0000256" key="1">
    <source>
        <dbReference type="ARBA" id="ARBA00023054"/>
    </source>
</evidence>
<comment type="caution">
    <text evidence="5">The sequence shown here is derived from an EMBL/GenBank/DDBJ whole genome shotgun (WGS) entry which is preliminary data.</text>
</comment>
<protein>
    <recommendedName>
        <fullName evidence="4">CCDC92/74 N-terminal domain-containing protein</fullName>
    </recommendedName>
</protein>
<evidence type="ECO:0000256" key="3">
    <source>
        <dbReference type="SAM" id="MobiDB-lite"/>
    </source>
</evidence>
<dbReference type="InterPro" id="IPR040370">
    <property type="entry name" value="CCDC74A/CCDC74B/CCDC92"/>
</dbReference>
<gene>
    <name evidence="5" type="ORF">TCAL_05424</name>
</gene>
<feature type="coiled-coil region" evidence="2">
    <location>
        <begin position="275"/>
        <end position="302"/>
    </location>
</feature>
<dbReference type="Pfam" id="PF14916">
    <property type="entry name" value="CCDC92"/>
    <property type="match status" value="1"/>
</dbReference>
<feature type="compositionally biased region" description="Polar residues" evidence="3">
    <location>
        <begin position="443"/>
        <end position="460"/>
    </location>
</feature>
<feature type="compositionally biased region" description="Acidic residues" evidence="3">
    <location>
        <begin position="233"/>
        <end position="250"/>
    </location>
</feature>
<name>A0A553NX81_TIGCA</name>
<dbReference type="Proteomes" id="UP000318571">
    <property type="component" value="Chromosome 9"/>
</dbReference>
<dbReference type="AlphaFoldDB" id="A0A553NX81"/>